<dbReference type="SUPFAM" id="SSF48452">
    <property type="entry name" value="TPR-like"/>
    <property type="match status" value="1"/>
</dbReference>
<sequence>MHNLPREEWERLKKFGHIEKGDEKNLAVEGLYYGGDKLVENKLKKYHYLPYNIEEIISAGMEKLKDKKINLKNAEEIANEIRDALEKKRGYSLVRLGDGELVFLSHDLLYSSEEIEKEPRLKFLKYAGVTLPDYEARDALASRLLQGDAIGIPVARFPTFQTLFTKLVKYHNWDLNKMNLASSTVHFEICHYTTLLHEILSKYKVLLIGNKMEKGKAYFENLGYNNIVGNIPVNGMKAVPDVVEKTKEYDYDVAFVSSGIPANLICGMLAEDHKVAIDFGHAIDWLLMGHAQVRSLDNGTINSEYCCEMAYYYFIRDDFKTAAYWYKQAVKVGEATGNSSHMSTTTPHLQLSVCYWQLGDVKRAYDHNELARGFEPNNPSILQNKSFFEGIMKND</sequence>
<keyword evidence="3" id="KW-1185">Reference proteome</keyword>
<accession>A0A0A5GDS8</accession>
<dbReference type="NCBIfam" id="NF040628">
    <property type="entry name" value="GT-D_rel"/>
    <property type="match status" value="1"/>
</dbReference>
<dbReference type="InterPro" id="IPR055171">
    <property type="entry name" value="GT-D-like"/>
</dbReference>
<reference evidence="2 3" key="1">
    <citation type="submission" date="2013-08" db="EMBL/GenBank/DDBJ databases">
        <authorList>
            <person name="Huang J."/>
            <person name="Wang G."/>
        </authorList>
    </citation>
    <scope>NUCLEOTIDE SEQUENCE [LARGE SCALE GENOMIC DNA]</scope>
    <source>
        <strain evidence="2 3">BH030004</strain>
    </source>
</reference>
<protein>
    <recommendedName>
        <fullName evidence="1">GT-D fold-like domain-containing protein</fullName>
    </recommendedName>
</protein>
<organism evidence="2 3">
    <name type="scientific">Pontibacillus marinus BH030004 = DSM 16465</name>
    <dbReference type="NCBI Taxonomy" id="1385511"/>
    <lineage>
        <taxon>Bacteria</taxon>
        <taxon>Bacillati</taxon>
        <taxon>Bacillota</taxon>
        <taxon>Bacilli</taxon>
        <taxon>Bacillales</taxon>
        <taxon>Bacillaceae</taxon>
        <taxon>Pontibacillus</taxon>
    </lineage>
</organism>
<dbReference type="Proteomes" id="UP000030403">
    <property type="component" value="Unassembled WGS sequence"/>
</dbReference>
<dbReference type="InterPro" id="IPR049785">
    <property type="entry name" value="GT-D-like_firm"/>
</dbReference>
<dbReference type="InterPro" id="IPR011990">
    <property type="entry name" value="TPR-like_helical_dom_sf"/>
</dbReference>
<comment type="caution">
    <text evidence="2">The sequence shown here is derived from an EMBL/GenBank/DDBJ whole genome shotgun (WGS) entry which is preliminary data.</text>
</comment>
<dbReference type="STRING" id="1385511.GCA_000425225_01558"/>
<dbReference type="RefSeq" id="WP_027448440.1">
    <property type="nucleotide sequence ID" value="NZ_AVPF01000017.1"/>
</dbReference>
<dbReference type="Pfam" id="PF22882">
    <property type="entry name" value="GT-D-like"/>
    <property type="match status" value="1"/>
</dbReference>
<evidence type="ECO:0000259" key="1">
    <source>
        <dbReference type="Pfam" id="PF22882"/>
    </source>
</evidence>
<dbReference type="EMBL" id="AVPF01000017">
    <property type="protein sequence ID" value="KGX89280.1"/>
    <property type="molecule type" value="Genomic_DNA"/>
</dbReference>
<feature type="domain" description="GT-D fold-like" evidence="1">
    <location>
        <begin position="73"/>
        <end position="285"/>
    </location>
</feature>
<gene>
    <name evidence="2" type="ORF">N783_07215</name>
</gene>
<evidence type="ECO:0000313" key="2">
    <source>
        <dbReference type="EMBL" id="KGX89280.1"/>
    </source>
</evidence>
<name>A0A0A5GDS8_9BACI</name>
<dbReference type="Gene3D" id="1.25.40.10">
    <property type="entry name" value="Tetratricopeptide repeat domain"/>
    <property type="match status" value="1"/>
</dbReference>
<proteinExistence type="predicted"/>
<dbReference type="OrthoDB" id="2655332at2"/>
<dbReference type="AlphaFoldDB" id="A0A0A5GDS8"/>
<evidence type="ECO:0000313" key="3">
    <source>
        <dbReference type="Proteomes" id="UP000030403"/>
    </source>
</evidence>
<dbReference type="eggNOG" id="COG0457">
    <property type="taxonomic scope" value="Bacteria"/>
</dbReference>